<keyword evidence="2" id="KW-0695">RNA-directed DNA polymerase</keyword>
<evidence type="ECO:0000313" key="1">
    <source>
        <dbReference type="EMBL" id="CAK9084100.1"/>
    </source>
</evidence>
<keyword evidence="3" id="KW-1185">Reference proteome</keyword>
<accession>A0ABP0Q7I6</accession>
<organism evidence="2 3">
    <name type="scientific">Durusdinium trenchii</name>
    <dbReference type="NCBI Taxonomy" id="1381693"/>
    <lineage>
        <taxon>Eukaryota</taxon>
        <taxon>Sar</taxon>
        <taxon>Alveolata</taxon>
        <taxon>Dinophyceae</taxon>
        <taxon>Suessiales</taxon>
        <taxon>Symbiodiniaceae</taxon>
        <taxon>Durusdinium</taxon>
    </lineage>
</organism>
<sequence length="374" mass="41582">MAALKEHRWFRTRSQCRHFRQCMAGTLLPTGDALARITDLDRARDWAGCGDPSWSAWQRSVGNVPDLRVMANMAPSAFKSTLSLVRVPVTGGQPRELNVVEAIQLALTWRVARACFGMVDVDPLADLGSPSSPTTAATTPAQLDEAYRRHVEITGAEPPADAEPTSEQIAALKARVVDRGESPYADFSVLTPFGRRVQKQMKGGNVEALEQEVRDLWANLRPKFIRNLVSGVARKWATQGSLDEARKWATQGSLDEEDMDEDVVKEMKVGMVTQRCEPVAGEDRYLAYEVEAIPSRFVQWIGTTTIEDGMTAHWIGASGWPMTEPDYEMENLEVKVDVSSAPVGVWNPDWKECRRLESNQSLVSGEEFCRQVGD</sequence>
<dbReference type="EMBL" id="CAXAMM010039141">
    <property type="protein sequence ID" value="CAK9084207.1"/>
    <property type="molecule type" value="Genomic_DNA"/>
</dbReference>
<dbReference type="GO" id="GO:0003964">
    <property type="term" value="F:RNA-directed DNA polymerase activity"/>
    <property type="evidence" value="ECO:0007669"/>
    <property type="project" value="UniProtKB-KW"/>
</dbReference>
<reference evidence="2 3" key="1">
    <citation type="submission" date="2024-02" db="EMBL/GenBank/DDBJ databases">
        <authorList>
            <person name="Chen Y."/>
            <person name="Shah S."/>
            <person name="Dougan E. K."/>
            <person name="Thang M."/>
            <person name="Chan C."/>
        </authorList>
    </citation>
    <scope>NUCLEOTIDE SEQUENCE [LARGE SCALE GENOMIC DNA]</scope>
</reference>
<dbReference type="EMBL" id="CAXAMM010039130">
    <property type="protein sequence ID" value="CAK9084100.1"/>
    <property type="molecule type" value="Genomic_DNA"/>
</dbReference>
<gene>
    <name evidence="1" type="ORF">SCF082_LOCUS39903</name>
    <name evidence="2" type="ORF">SCF082_LOCUS39952</name>
</gene>
<keyword evidence="2" id="KW-0808">Transferase</keyword>
<evidence type="ECO:0000313" key="3">
    <source>
        <dbReference type="Proteomes" id="UP001642464"/>
    </source>
</evidence>
<comment type="caution">
    <text evidence="2">The sequence shown here is derived from an EMBL/GenBank/DDBJ whole genome shotgun (WGS) entry which is preliminary data.</text>
</comment>
<proteinExistence type="predicted"/>
<protein>
    <submittedName>
        <fullName evidence="2">Reverse transcriptase domain-containing protein</fullName>
    </submittedName>
</protein>
<dbReference type="Proteomes" id="UP001642464">
    <property type="component" value="Unassembled WGS sequence"/>
</dbReference>
<name>A0ABP0Q7I6_9DINO</name>
<evidence type="ECO:0000313" key="2">
    <source>
        <dbReference type="EMBL" id="CAK9084207.1"/>
    </source>
</evidence>
<keyword evidence="2" id="KW-0548">Nucleotidyltransferase</keyword>